<proteinExistence type="predicted"/>
<dbReference type="Pfam" id="PF10545">
    <property type="entry name" value="MADF_DNA_bdg"/>
    <property type="match status" value="1"/>
</dbReference>
<accession>A0A3M6V700</accession>
<protein>
    <recommendedName>
        <fullName evidence="2">MADF domain-containing protein</fullName>
    </recommendedName>
</protein>
<feature type="domain" description="MADF" evidence="2">
    <location>
        <begin position="13"/>
        <end position="101"/>
    </location>
</feature>
<organism evidence="3 4">
    <name type="scientific">Pocillopora damicornis</name>
    <name type="common">Cauliflower coral</name>
    <name type="synonym">Millepora damicornis</name>
    <dbReference type="NCBI Taxonomy" id="46731"/>
    <lineage>
        <taxon>Eukaryota</taxon>
        <taxon>Metazoa</taxon>
        <taxon>Cnidaria</taxon>
        <taxon>Anthozoa</taxon>
        <taxon>Hexacorallia</taxon>
        <taxon>Scleractinia</taxon>
        <taxon>Astrocoeniina</taxon>
        <taxon>Pocilloporidae</taxon>
        <taxon>Pocillopora</taxon>
    </lineage>
</organism>
<dbReference type="SMART" id="SM00595">
    <property type="entry name" value="MADF"/>
    <property type="match status" value="1"/>
</dbReference>
<keyword evidence="4" id="KW-1185">Reference proteome</keyword>
<gene>
    <name evidence="3" type="ORF">pdam_00025169</name>
</gene>
<evidence type="ECO:0000313" key="4">
    <source>
        <dbReference type="Proteomes" id="UP000275408"/>
    </source>
</evidence>
<dbReference type="PANTHER" id="PTHR12243">
    <property type="entry name" value="MADF DOMAIN TRANSCRIPTION FACTOR"/>
    <property type="match status" value="1"/>
</dbReference>
<feature type="region of interest" description="Disordered" evidence="1">
    <location>
        <begin position="153"/>
        <end position="195"/>
    </location>
</feature>
<feature type="region of interest" description="Disordered" evidence="1">
    <location>
        <begin position="103"/>
        <end position="126"/>
    </location>
</feature>
<dbReference type="InterPro" id="IPR006578">
    <property type="entry name" value="MADF-dom"/>
</dbReference>
<evidence type="ECO:0000259" key="2">
    <source>
        <dbReference type="PROSITE" id="PS51029"/>
    </source>
</evidence>
<dbReference type="InterPro" id="IPR039353">
    <property type="entry name" value="TF_Adf1"/>
</dbReference>
<dbReference type="EMBL" id="RCHS01000001">
    <property type="protein sequence ID" value="RMX61577.1"/>
    <property type="molecule type" value="Genomic_DNA"/>
</dbReference>
<sequence>MAGVEHGNITNEEFMEEVARYECVYNRNSKNFKDKNKKANSWQKFGEKFNLLAAEAEVKFCNIRTAYGRYLKRLKTIPSGSGRDAVPREFQNLEWLNSHIAHRPSSTNLKPKSPGTVESSLLPASDNEDNFSAEVVDESGAIITVSTTNDSIETDSPELEEVNESNRVNRETTGECSYGKTPKSSRGMRAWSHSNGNAGAEVDKAIMNTANSIADRLKQIGAKRKQTEEPEHEDSLFCRSLVPRLK</sequence>
<dbReference type="Proteomes" id="UP000275408">
    <property type="component" value="Unassembled WGS sequence"/>
</dbReference>
<feature type="compositionally biased region" description="Acidic residues" evidence="1">
    <location>
        <begin position="153"/>
        <end position="163"/>
    </location>
</feature>
<name>A0A3M6V700_POCDA</name>
<dbReference type="AlphaFoldDB" id="A0A3M6V700"/>
<dbReference type="PROSITE" id="PS51029">
    <property type="entry name" value="MADF"/>
    <property type="match status" value="1"/>
</dbReference>
<evidence type="ECO:0000256" key="1">
    <source>
        <dbReference type="SAM" id="MobiDB-lite"/>
    </source>
</evidence>
<evidence type="ECO:0000313" key="3">
    <source>
        <dbReference type="EMBL" id="RMX61577.1"/>
    </source>
</evidence>
<dbReference type="PANTHER" id="PTHR12243:SF67">
    <property type="entry name" value="COREPRESSOR OF PANGOLIN, ISOFORM A-RELATED"/>
    <property type="match status" value="1"/>
</dbReference>
<reference evidence="3 4" key="1">
    <citation type="journal article" date="2018" name="Sci. Rep.">
        <title>Comparative analysis of the Pocillopora damicornis genome highlights role of immune system in coral evolution.</title>
        <authorList>
            <person name="Cunning R."/>
            <person name="Bay R.A."/>
            <person name="Gillette P."/>
            <person name="Baker A.C."/>
            <person name="Traylor-Knowles N."/>
        </authorList>
    </citation>
    <scope>NUCLEOTIDE SEQUENCE [LARGE SCALE GENOMIC DNA]</scope>
    <source>
        <strain evidence="3">RSMAS</strain>
        <tissue evidence="3">Whole animal</tissue>
    </source>
</reference>
<comment type="caution">
    <text evidence="3">The sequence shown here is derived from an EMBL/GenBank/DDBJ whole genome shotgun (WGS) entry which is preliminary data.</text>
</comment>